<evidence type="ECO:0000313" key="10">
    <source>
        <dbReference type="EMBL" id="HGY09978.1"/>
    </source>
</evidence>
<dbReference type="PANTHER" id="PTHR43873">
    <property type="entry name" value="COBYRINATE A,C-DIAMIDE SYNTHASE"/>
    <property type="match status" value="1"/>
</dbReference>
<feature type="active site" description="Nucleophile" evidence="7">
    <location>
        <position position="326"/>
    </location>
</feature>
<evidence type="ECO:0000259" key="9">
    <source>
        <dbReference type="Pfam" id="PF07685"/>
    </source>
</evidence>
<dbReference type="GO" id="GO:0042242">
    <property type="term" value="F:cobyrinic acid a,c-diamide synthase activity"/>
    <property type="evidence" value="ECO:0007669"/>
    <property type="project" value="UniProtKB-UniRule"/>
</dbReference>
<dbReference type="InterPro" id="IPR027417">
    <property type="entry name" value="P-loop_NTPase"/>
</dbReference>
<dbReference type="PANTHER" id="PTHR43873:SF1">
    <property type="entry name" value="COBYRINATE A,C-DIAMIDE SYNTHASE"/>
    <property type="match status" value="1"/>
</dbReference>
<dbReference type="PROSITE" id="PS51274">
    <property type="entry name" value="GATASE_COBBQ"/>
    <property type="match status" value="1"/>
</dbReference>
<evidence type="ECO:0000256" key="7">
    <source>
        <dbReference type="HAMAP-Rule" id="MF_00027"/>
    </source>
</evidence>
<comment type="catalytic activity">
    <reaction evidence="7">
        <text>cob(II)yrinate + 2 L-glutamine + 2 ATP + 2 H2O = cob(II)yrinate a,c diamide + 2 L-glutamate + 2 ADP + 2 phosphate + 2 H(+)</text>
        <dbReference type="Rhea" id="RHEA:26289"/>
        <dbReference type="ChEBI" id="CHEBI:15377"/>
        <dbReference type="ChEBI" id="CHEBI:15378"/>
        <dbReference type="ChEBI" id="CHEBI:29985"/>
        <dbReference type="ChEBI" id="CHEBI:30616"/>
        <dbReference type="ChEBI" id="CHEBI:43474"/>
        <dbReference type="ChEBI" id="CHEBI:58359"/>
        <dbReference type="ChEBI" id="CHEBI:58537"/>
        <dbReference type="ChEBI" id="CHEBI:58894"/>
        <dbReference type="ChEBI" id="CHEBI:456216"/>
        <dbReference type="EC" id="6.3.5.11"/>
    </reaction>
</comment>
<keyword evidence="3 7" id="KW-0547">Nucleotide-binding</keyword>
<protein>
    <recommendedName>
        <fullName evidence="7">Cobyrinate a,c-diamide synthase</fullName>
        <ecNumber evidence="7">6.3.5.11</ecNumber>
    </recommendedName>
    <alternativeName>
        <fullName evidence="7">Cobyrinic acid a,c-diamide synthetase</fullName>
    </alternativeName>
</protein>
<evidence type="ECO:0000256" key="5">
    <source>
        <dbReference type="ARBA" id="ARBA00022842"/>
    </source>
</evidence>
<reference evidence="10" key="1">
    <citation type="journal article" date="2020" name="mSystems">
        <title>Genome- and Community-Level Interaction Insights into Carbon Utilization and Element Cycling Functions of Hydrothermarchaeota in Hydrothermal Sediment.</title>
        <authorList>
            <person name="Zhou Z."/>
            <person name="Liu Y."/>
            <person name="Xu W."/>
            <person name="Pan J."/>
            <person name="Luo Z.H."/>
            <person name="Li M."/>
        </authorList>
    </citation>
    <scope>NUCLEOTIDE SEQUENCE [LARGE SCALE GENOMIC DNA]</scope>
    <source>
        <strain evidence="10">HyVt-570</strain>
    </source>
</reference>
<dbReference type="EMBL" id="DRPZ01000208">
    <property type="protein sequence ID" value="HGY09978.1"/>
    <property type="molecule type" value="Genomic_DNA"/>
</dbReference>
<dbReference type="AlphaFoldDB" id="A0A7C4ZH17"/>
<comment type="caution">
    <text evidence="10">The sequence shown here is derived from an EMBL/GenBank/DDBJ whole genome shotgun (WGS) entry which is preliminary data.</text>
</comment>
<accession>A0A7C4ZH17</accession>
<dbReference type="CDD" id="cd05388">
    <property type="entry name" value="CobB_N"/>
    <property type="match status" value="1"/>
</dbReference>
<comment type="miscellaneous">
    <text evidence="7">The a and c carboxylates of cobyrinate are activated for nucleophilic attack via formation of a phosphorylated intermediate by ATP. CbiA catalyzes first the amidation of the c-carboxylate, and then that of the a-carboxylate.</text>
</comment>
<dbReference type="InterPro" id="IPR004484">
    <property type="entry name" value="CbiA/CobB_synth"/>
</dbReference>
<gene>
    <name evidence="7" type="primary">cbiA</name>
    <name evidence="10" type="ORF">ENK37_08015</name>
</gene>
<feature type="domain" description="CobB/CobQ-like glutamine amidotransferase" evidence="9">
    <location>
        <begin position="246"/>
        <end position="425"/>
    </location>
</feature>
<dbReference type="GO" id="GO:0005524">
    <property type="term" value="F:ATP binding"/>
    <property type="evidence" value="ECO:0007669"/>
    <property type="project" value="UniProtKB-UniRule"/>
</dbReference>
<dbReference type="HAMAP" id="MF_00027">
    <property type="entry name" value="CobB_CbiA"/>
    <property type="match status" value="1"/>
</dbReference>
<dbReference type="SUPFAM" id="SSF52317">
    <property type="entry name" value="Class I glutamine amidotransferase-like"/>
    <property type="match status" value="1"/>
</dbReference>
<comment type="cofactor">
    <cofactor evidence="1 7">
        <name>Mg(2+)</name>
        <dbReference type="ChEBI" id="CHEBI:18420"/>
    </cofactor>
</comment>
<dbReference type="InterPro" id="IPR029062">
    <property type="entry name" value="Class_I_gatase-like"/>
</dbReference>
<keyword evidence="5 7" id="KW-0460">Magnesium</keyword>
<feature type="site" description="Increases nucleophilicity of active site Cys" evidence="7">
    <location>
        <position position="421"/>
    </location>
</feature>
<keyword evidence="2 7" id="KW-0436">Ligase</keyword>
<organism evidence="10">
    <name type="scientific">Oceanithermus profundus</name>
    <dbReference type="NCBI Taxonomy" id="187137"/>
    <lineage>
        <taxon>Bacteria</taxon>
        <taxon>Thermotogati</taxon>
        <taxon>Deinococcota</taxon>
        <taxon>Deinococci</taxon>
        <taxon>Thermales</taxon>
        <taxon>Thermaceae</taxon>
        <taxon>Oceanithermus</taxon>
    </lineage>
</organism>
<proteinExistence type="inferred from homology"/>
<keyword evidence="7" id="KW-0169">Cobalamin biosynthesis</keyword>
<evidence type="ECO:0000256" key="2">
    <source>
        <dbReference type="ARBA" id="ARBA00022598"/>
    </source>
</evidence>
<dbReference type="Proteomes" id="UP000885759">
    <property type="component" value="Unassembled WGS sequence"/>
</dbReference>
<comment type="domain">
    <text evidence="7">Comprises of two domains. The C-terminal domain contains the binding site for glutamine and catalyzes the hydrolysis of this substrate to glutamate and ammonia. The N-terminal domain is anticipated to bind ATP and cobyrinate and catalyzes the ultimate synthesis of the diamide product. The ammonia produced via the glutaminase domain is probably translocated to the adjacent domain via a molecular tunnel, where it reacts with an activated intermediate.</text>
</comment>
<evidence type="ECO:0000256" key="6">
    <source>
        <dbReference type="ARBA" id="ARBA00022962"/>
    </source>
</evidence>
<dbReference type="Pfam" id="PF01656">
    <property type="entry name" value="CbiA"/>
    <property type="match status" value="1"/>
</dbReference>
<dbReference type="Pfam" id="PF07685">
    <property type="entry name" value="GATase_3"/>
    <property type="match status" value="1"/>
</dbReference>
<dbReference type="EC" id="6.3.5.11" evidence="7"/>
<dbReference type="Gene3D" id="3.40.50.300">
    <property type="entry name" value="P-loop containing nucleotide triphosphate hydrolases"/>
    <property type="match status" value="1"/>
</dbReference>
<dbReference type="UniPathway" id="UPA00148">
    <property type="reaction ID" value="UER00231"/>
</dbReference>
<dbReference type="InterPro" id="IPR002586">
    <property type="entry name" value="CobQ/CobB/MinD/ParA_Nub-bd_dom"/>
</dbReference>
<feature type="domain" description="CobQ/CobB/MinD/ParA nucleotide binding" evidence="8">
    <location>
        <begin position="8"/>
        <end position="192"/>
    </location>
</feature>
<comment type="similarity">
    <text evidence="7">Belongs to the CobB/CbiA family.</text>
</comment>
<dbReference type="NCBIfam" id="TIGR00379">
    <property type="entry name" value="cobB"/>
    <property type="match status" value="1"/>
</dbReference>
<evidence type="ECO:0000256" key="4">
    <source>
        <dbReference type="ARBA" id="ARBA00022840"/>
    </source>
</evidence>
<dbReference type="SUPFAM" id="SSF52540">
    <property type="entry name" value="P-loop containing nucleoside triphosphate hydrolases"/>
    <property type="match status" value="1"/>
</dbReference>
<evidence type="ECO:0000256" key="3">
    <source>
        <dbReference type="ARBA" id="ARBA00022741"/>
    </source>
</evidence>
<dbReference type="NCBIfam" id="NF002204">
    <property type="entry name" value="PRK01077.1"/>
    <property type="match status" value="1"/>
</dbReference>
<comment type="pathway">
    <text evidence="7">Cofactor biosynthesis; adenosylcobalamin biosynthesis; cob(II)yrinate a,c-diamide from sirohydrochlorin (anaerobic route): step 10/10.</text>
</comment>
<dbReference type="CDD" id="cd03130">
    <property type="entry name" value="GATase1_CobB"/>
    <property type="match status" value="1"/>
</dbReference>
<comment type="function">
    <text evidence="7">Catalyzes the ATP-dependent amidation of the two carboxylate groups at positions a and c of cobyrinate, using either L-glutamine or ammonia as the nitrogen source.</text>
</comment>
<sequence length="444" mass="47812">MLELPRLLVAAPSSGSGKTTVAAVLLAAWRARGRVVQPFKAGPDYIDPTHLARAAGRTPRNLDGYFLERPELIEVFRRGARGADGALVEGVMGLFDGRDARGREGSTAQVARWLEAPVVLVVDAQAMAGSIAALVRGFRDHDPRLRLAGVVANRVGSARHAQILSEALEPVGVPFLGYLPRSPELELPERHLGLVLAGERTLEPEAWARAAGTLEVEALWRLARAAPPLDAPAHRLPSGREPLRARIAVARDAAFSFYYPEALELLEQLGAELVPFSPLADEGPPGDAGAVWIGGGYPELYARELAANRGALAALRRYPGPVYAECGGLMYLSEALTTPEGRFAMAGLVPGAARMQERPTLGYRHVEALADGPVAQRGWRAKGHAFHYSTRPVVEPAAWRRVDGAEREGYLDGRVHASYTHLYFPATPELARRFVAAAARGGVR</sequence>
<dbReference type="GO" id="GO:0009236">
    <property type="term" value="P:cobalamin biosynthetic process"/>
    <property type="evidence" value="ECO:0007669"/>
    <property type="project" value="UniProtKB-UniRule"/>
</dbReference>
<keyword evidence="6 7" id="KW-0315">Glutamine amidotransferase</keyword>
<name>A0A7C4ZH17_9DEIN</name>
<evidence type="ECO:0000259" key="8">
    <source>
        <dbReference type="Pfam" id="PF01656"/>
    </source>
</evidence>
<keyword evidence="4 7" id="KW-0067">ATP-binding</keyword>
<evidence type="ECO:0000256" key="1">
    <source>
        <dbReference type="ARBA" id="ARBA00001946"/>
    </source>
</evidence>
<dbReference type="InterPro" id="IPR011698">
    <property type="entry name" value="GATase_3"/>
</dbReference>